<keyword evidence="1" id="KW-1133">Transmembrane helix</keyword>
<name>A0A1M2V7C2_TRAPU</name>
<dbReference type="SUPFAM" id="SSF50969">
    <property type="entry name" value="YVTN repeat-like/Quinoprotein amine dehydrogenase"/>
    <property type="match status" value="1"/>
</dbReference>
<feature type="transmembrane region" description="Helical" evidence="1">
    <location>
        <begin position="165"/>
        <end position="185"/>
    </location>
</feature>
<proteinExistence type="predicted"/>
<feature type="transmembrane region" description="Helical" evidence="1">
    <location>
        <begin position="226"/>
        <end position="249"/>
    </location>
</feature>
<dbReference type="InterPro" id="IPR011044">
    <property type="entry name" value="Quino_amine_DH_bsu"/>
</dbReference>
<keyword evidence="3" id="KW-1185">Reference proteome</keyword>
<dbReference type="Proteomes" id="UP000184267">
    <property type="component" value="Unassembled WGS sequence"/>
</dbReference>
<organism evidence="2 3">
    <name type="scientific">Trametes pubescens</name>
    <name type="common">White-rot fungus</name>
    <dbReference type="NCBI Taxonomy" id="154538"/>
    <lineage>
        <taxon>Eukaryota</taxon>
        <taxon>Fungi</taxon>
        <taxon>Dikarya</taxon>
        <taxon>Basidiomycota</taxon>
        <taxon>Agaricomycotina</taxon>
        <taxon>Agaricomycetes</taxon>
        <taxon>Polyporales</taxon>
        <taxon>Polyporaceae</taxon>
        <taxon>Trametes</taxon>
    </lineage>
</organism>
<dbReference type="AlphaFoldDB" id="A0A1M2V7C2"/>
<protein>
    <submittedName>
        <fullName evidence="2">Uncharacterized protein</fullName>
    </submittedName>
</protein>
<dbReference type="EMBL" id="MNAD01001617">
    <property type="protein sequence ID" value="OJT03396.1"/>
    <property type="molecule type" value="Genomic_DNA"/>
</dbReference>
<dbReference type="OrthoDB" id="2627610at2759"/>
<sequence>MPSATPNIGGAAVSPNHRYVVVYNTVNGLDLYAVGVQKKPKARMSYKLDKAPRTKHSLQVSFINKGHGIVCGTTSGKIRVWETRSGEPCQDLAHGENDVIQAVATTLHNKISYIATGSTSRGQGTYIKLWRAKTAEQSGSIDFGESVVDLVQSVARSDFAHPGKIILETLAVLLAIGIFLGSLWLCLQVPWTVVGHSILGAVGYPSCSGDDVGLIELRQLRFAYEIVVHCIVVGAAWGYDVGVVFVALLSSGLSHLKESVRHALRSMVLSLLPELAGGVAHNVGGPDPGEL</sequence>
<dbReference type="Gene3D" id="2.130.10.10">
    <property type="entry name" value="YVTN repeat-like/Quinoprotein amine dehydrogenase"/>
    <property type="match status" value="1"/>
</dbReference>
<gene>
    <name evidence="2" type="ORF">TRAPUB_6013</name>
</gene>
<evidence type="ECO:0000313" key="2">
    <source>
        <dbReference type="EMBL" id="OJT03396.1"/>
    </source>
</evidence>
<keyword evidence="1" id="KW-0472">Membrane</keyword>
<evidence type="ECO:0000313" key="3">
    <source>
        <dbReference type="Proteomes" id="UP000184267"/>
    </source>
</evidence>
<comment type="caution">
    <text evidence="2">The sequence shown here is derived from an EMBL/GenBank/DDBJ whole genome shotgun (WGS) entry which is preliminary data.</text>
</comment>
<reference evidence="2 3" key="1">
    <citation type="submission" date="2016-10" db="EMBL/GenBank/DDBJ databases">
        <title>Genome sequence of the basidiomycete white-rot fungus Trametes pubescens.</title>
        <authorList>
            <person name="Makela M.R."/>
            <person name="Granchi Z."/>
            <person name="Peng M."/>
            <person name="De Vries R.P."/>
            <person name="Grigoriev I."/>
            <person name="Riley R."/>
            <person name="Hilden K."/>
        </authorList>
    </citation>
    <scope>NUCLEOTIDE SEQUENCE [LARGE SCALE GENOMIC DNA]</scope>
    <source>
        <strain evidence="2 3">FBCC735</strain>
    </source>
</reference>
<evidence type="ECO:0000256" key="1">
    <source>
        <dbReference type="SAM" id="Phobius"/>
    </source>
</evidence>
<keyword evidence="1" id="KW-0812">Transmembrane</keyword>
<dbReference type="STRING" id="154538.A0A1M2V7C2"/>
<accession>A0A1M2V7C2</accession>
<dbReference type="InterPro" id="IPR015943">
    <property type="entry name" value="WD40/YVTN_repeat-like_dom_sf"/>
</dbReference>